<name>A0A9W6SIJ9_9ACTN</name>
<comment type="similarity">
    <text evidence="1">Belongs to the universal stress protein A family.</text>
</comment>
<evidence type="ECO:0000256" key="1">
    <source>
        <dbReference type="ARBA" id="ARBA00008791"/>
    </source>
</evidence>
<dbReference type="Proteomes" id="UP001165079">
    <property type="component" value="Unassembled WGS sequence"/>
</dbReference>
<evidence type="ECO:0000313" key="4">
    <source>
        <dbReference type="Proteomes" id="UP001165079"/>
    </source>
</evidence>
<protein>
    <submittedName>
        <fullName evidence="3">Universal stress protein</fullName>
    </submittedName>
</protein>
<dbReference type="Pfam" id="PF00582">
    <property type="entry name" value="Usp"/>
    <property type="match status" value="2"/>
</dbReference>
<dbReference type="RefSeq" id="WP_285662829.1">
    <property type="nucleotide sequence ID" value="NZ_BSTX01000001.1"/>
</dbReference>
<dbReference type="Gene3D" id="3.40.50.620">
    <property type="entry name" value="HUPs"/>
    <property type="match status" value="2"/>
</dbReference>
<feature type="domain" description="UspA" evidence="2">
    <location>
        <begin position="146"/>
        <end position="266"/>
    </location>
</feature>
<reference evidence="3" key="1">
    <citation type="submission" date="2023-03" db="EMBL/GenBank/DDBJ databases">
        <title>Actinorhabdospora filicis NBRC 111898.</title>
        <authorList>
            <person name="Ichikawa N."/>
            <person name="Sato H."/>
            <person name="Tonouchi N."/>
        </authorList>
    </citation>
    <scope>NUCLEOTIDE SEQUENCE</scope>
    <source>
        <strain evidence="3">NBRC 111898</strain>
    </source>
</reference>
<gene>
    <name evidence="3" type="ORF">Afil01_25470</name>
</gene>
<dbReference type="PANTHER" id="PTHR31964:SF113">
    <property type="entry name" value="USPA DOMAIN-CONTAINING PROTEIN"/>
    <property type="match status" value="1"/>
</dbReference>
<dbReference type="PANTHER" id="PTHR31964">
    <property type="entry name" value="ADENINE NUCLEOTIDE ALPHA HYDROLASES-LIKE SUPERFAMILY PROTEIN"/>
    <property type="match status" value="1"/>
</dbReference>
<dbReference type="SUPFAM" id="SSF52402">
    <property type="entry name" value="Adenine nucleotide alpha hydrolases-like"/>
    <property type="match status" value="2"/>
</dbReference>
<dbReference type="AlphaFoldDB" id="A0A9W6SIJ9"/>
<evidence type="ECO:0000313" key="3">
    <source>
        <dbReference type="EMBL" id="GLZ77740.1"/>
    </source>
</evidence>
<dbReference type="EMBL" id="BSTX01000001">
    <property type="protein sequence ID" value="GLZ77740.1"/>
    <property type="molecule type" value="Genomic_DNA"/>
</dbReference>
<dbReference type="PRINTS" id="PR01438">
    <property type="entry name" value="UNVRSLSTRESS"/>
</dbReference>
<organism evidence="3 4">
    <name type="scientific">Actinorhabdospora filicis</name>
    <dbReference type="NCBI Taxonomy" id="1785913"/>
    <lineage>
        <taxon>Bacteria</taxon>
        <taxon>Bacillati</taxon>
        <taxon>Actinomycetota</taxon>
        <taxon>Actinomycetes</taxon>
        <taxon>Micromonosporales</taxon>
        <taxon>Micromonosporaceae</taxon>
        <taxon>Actinorhabdospora</taxon>
    </lineage>
</organism>
<accession>A0A9W6SIJ9</accession>
<comment type="caution">
    <text evidence="3">The sequence shown here is derived from an EMBL/GenBank/DDBJ whole genome shotgun (WGS) entry which is preliminary data.</text>
</comment>
<sequence length="267" mass="26706">MTLTRSGPVTVGIDGSGDALEAVEFAARAAVSHDRRLRIVHAYIWPLMRTPVGVSGMRDQAEQWLRDAAAHATASAPGVTSDTEIVTGSAGAVLVAESRACALLVLGSRGLGGFGGLLLGSVGTQLASHAEAPVVIVRSGGTPGGPVVVGVDGSEPAEEAVGLAFDMAAASGVGVLAVHADDGDVSNYDRHLLAESLGGYAGRYPDVPVEARHASGRAAQALVECSAGASLLVVGSRGRGGFKGLLLGSVSQAAVTHASCPVMVVRA</sequence>
<dbReference type="InterPro" id="IPR006015">
    <property type="entry name" value="Universal_stress_UspA"/>
</dbReference>
<proteinExistence type="inferred from homology"/>
<dbReference type="InterPro" id="IPR006016">
    <property type="entry name" value="UspA"/>
</dbReference>
<keyword evidence="4" id="KW-1185">Reference proteome</keyword>
<feature type="domain" description="UspA" evidence="2">
    <location>
        <begin position="9"/>
        <end position="138"/>
    </location>
</feature>
<evidence type="ECO:0000259" key="2">
    <source>
        <dbReference type="Pfam" id="PF00582"/>
    </source>
</evidence>
<dbReference type="InterPro" id="IPR014729">
    <property type="entry name" value="Rossmann-like_a/b/a_fold"/>
</dbReference>